<proteinExistence type="predicted"/>
<dbReference type="SUPFAM" id="SSF89392">
    <property type="entry name" value="Prokaryotic lipoproteins and lipoprotein localization factors"/>
    <property type="match status" value="1"/>
</dbReference>
<keyword evidence="1" id="KW-0732">Signal</keyword>
<dbReference type="AlphaFoldDB" id="A0A367W3G8"/>
<evidence type="ECO:0000313" key="2">
    <source>
        <dbReference type="EMBL" id="RCK34927.1"/>
    </source>
</evidence>
<dbReference type="InterPro" id="IPR029046">
    <property type="entry name" value="LolA/LolB/LppX"/>
</dbReference>
<reference evidence="2 3" key="1">
    <citation type="submission" date="2014-07" db="EMBL/GenBank/DDBJ databases">
        <title>Draft genome sequence of Thalassospira profundimaris 35.</title>
        <authorList>
            <person name="Lai Q."/>
            <person name="Shao Z."/>
        </authorList>
    </citation>
    <scope>NUCLEOTIDE SEQUENCE [LARGE SCALE GENOMIC DNA]</scope>
    <source>
        <strain evidence="2 3">35</strain>
    </source>
</reference>
<gene>
    <name evidence="2" type="ORF">TH19_14495</name>
</gene>
<dbReference type="RefSeq" id="WP_114102993.1">
    <property type="nucleotide sequence ID" value="NZ_JPWF01000009.1"/>
</dbReference>
<dbReference type="InterPro" id="IPR004564">
    <property type="entry name" value="OM_lipoprot_carrier_LolA-like"/>
</dbReference>
<protein>
    <recommendedName>
        <fullName evidence="4">Outer membrane lipoprotein carrier protein LolA</fullName>
    </recommendedName>
</protein>
<dbReference type="CDD" id="cd16325">
    <property type="entry name" value="LolA"/>
    <property type="match status" value="1"/>
</dbReference>
<organism evidence="2 3">
    <name type="scientific">Thalassospira profundimaris</name>
    <dbReference type="NCBI Taxonomy" id="502049"/>
    <lineage>
        <taxon>Bacteria</taxon>
        <taxon>Pseudomonadati</taxon>
        <taxon>Pseudomonadota</taxon>
        <taxon>Alphaproteobacteria</taxon>
        <taxon>Rhodospirillales</taxon>
        <taxon>Thalassospiraceae</taxon>
        <taxon>Thalassospira</taxon>
    </lineage>
</organism>
<dbReference type="Proteomes" id="UP000253226">
    <property type="component" value="Unassembled WGS sequence"/>
</dbReference>
<accession>A0A367W3G8</accession>
<name>A0A367W3G8_9PROT</name>
<evidence type="ECO:0000256" key="1">
    <source>
        <dbReference type="ARBA" id="ARBA00022729"/>
    </source>
</evidence>
<evidence type="ECO:0008006" key="4">
    <source>
        <dbReference type="Google" id="ProtNLM"/>
    </source>
</evidence>
<evidence type="ECO:0000313" key="3">
    <source>
        <dbReference type="Proteomes" id="UP000253226"/>
    </source>
</evidence>
<dbReference type="OrthoDB" id="5700849at2"/>
<sequence>MMQLRHIARQIFMPVAVFVLTAAILPLSSARADDVAISALQPIGADEYLGGEFRLDRYLNGFDQPLVSSGAFTLSPKDGLVWQNKEPFPDTTIMTDRGIMRMLDDGSREVIASGAQFHQFIALISAVLAGNWDALSGHFTLSEIPPENAVSTSSWQVELTPLANLPIAGQIAKITASGDQFVEHVTIKKPSGDYDEITLRNQENAPLPLPDDIAVLLSGQAQ</sequence>
<comment type="caution">
    <text evidence="2">The sequence shown here is derived from an EMBL/GenBank/DDBJ whole genome shotgun (WGS) entry which is preliminary data.</text>
</comment>
<dbReference type="Gene3D" id="2.50.20.10">
    <property type="entry name" value="Lipoprotein localisation LolA/LolB/LppX"/>
    <property type="match status" value="1"/>
</dbReference>
<dbReference type="EMBL" id="JPWF01000009">
    <property type="protein sequence ID" value="RCK34927.1"/>
    <property type="molecule type" value="Genomic_DNA"/>
</dbReference>